<dbReference type="Gene3D" id="3.90.580.10">
    <property type="entry name" value="Zinc finger, CHC2-type domain"/>
    <property type="match status" value="1"/>
</dbReference>
<protein>
    <recommendedName>
        <fullName evidence="1">DUF3854 domain-containing protein</fullName>
    </recommendedName>
</protein>
<gene>
    <name evidence="2" type="ORF">J2Z37_001781</name>
</gene>
<evidence type="ECO:0000313" key="3">
    <source>
        <dbReference type="Proteomes" id="UP001519343"/>
    </source>
</evidence>
<organism evidence="2 3">
    <name type="scientific">Ammoniphilus resinae</name>
    <dbReference type="NCBI Taxonomy" id="861532"/>
    <lineage>
        <taxon>Bacteria</taxon>
        <taxon>Bacillati</taxon>
        <taxon>Bacillota</taxon>
        <taxon>Bacilli</taxon>
        <taxon>Bacillales</taxon>
        <taxon>Paenibacillaceae</taxon>
        <taxon>Aneurinibacillus group</taxon>
        <taxon>Ammoniphilus</taxon>
    </lineage>
</organism>
<dbReference type="EMBL" id="JAGGKT010000004">
    <property type="protein sequence ID" value="MBP1931780.1"/>
    <property type="molecule type" value="Genomic_DNA"/>
</dbReference>
<feature type="domain" description="DUF3854" evidence="1">
    <location>
        <begin position="320"/>
        <end position="425"/>
    </location>
</feature>
<evidence type="ECO:0000259" key="1">
    <source>
        <dbReference type="Pfam" id="PF12965"/>
    </source>
</evidence>
<reference evidence="2 3" key="1">
    <citation type="submission" date="2021-03" db="EMBL/GenBank/DDBJ databases">
        <title>Genomic Encyclopedia of Type Strains, Phase IV (KMG-IV): sequencing the most valuable type-strain genomes for metagenomic binning, comparative biology and taxonomic classification.</title>
        <authorList>
            <person name="Goeker M."/>
        </authorList>
    </citation>
    <scope>NUCLEOTIDE SEQUENCE [LARGE SCALE GENOMIC DNA]</scope>
    <source>
        <strain evidence="2 3">DSM 24738</strain>
    </source>
</reference>
<keyword evidence="3" id="KW-1185">Reference proteome</keyword>
<comment type="caution">
    <text evidence="2">The sequence shown here is derived from an EMBL/GenBank/DDBJ whole genome shotgun (WGS) entry which is preliminary data.</text>
</comment>
<dbReference type="SUPFAM" id="SSF57783">
    <property type="entry name" value="Zinc beta-ribbon"/>
    <property type="match status" value="1"/>
</dbReference>
<accession>A0ABS4GPJ4</accession>
<proteinExistence type="predicted"/>
<name>A0ABS4GPJ4_9BACL</name>
<dbReference type="InterPro" id="IPR034154">
    <property type="entry name" value="TOPRIM_DnaG/twinkle"/>
</dbReference>
<dbReference type="Pfam" id="PF12965">
    <property type="entry name" value="DUF3854"/>
    <property type="match status" value="1"/>
</dbReference>
<dbReference type="InterPro" id="IPR036977">
    <property type="entry name" value="DNA_primase_Znf_CHC2"/>
</dbReference>
<dbReference type="Proteomes" id="UP001519343">
    <property type="component" value="Unassembled WGS sequence"/>
</dbReference>
<dbReference type="InterPro" id="IPR024385">
    <property type="entry name" value="DUF3854"/>
</dbReference>
<dbReference type="RefSeq" id="WP_209809871.1">
    <property type="nucleotide sequence ID" value="NZ_JAGGKT010000004.1"/>
</dbReference>
<dbReference type="CDD" id="cd01029">
    <property type="entry name" value="TOPRIM_primases"/>
    <property type="match status" value="1"/>
</dbReference>
<evidence type="ECO:0000313" key="2">
    <source>
        <dbReference type="EMBL" id="MBP1931780.1"/>
    </source>
</evidence>
<sequence length="445" mass="50216">MRIIQHTIDSVKSVSTLELATRMGDNPKQIGSSFQVYCPNPAHHEKTPDTYIQSNMNGWKCFGGGGCGAQGSDAIKYYAWRVFGSWDPKQHFVDSVVGIANLMGISITEEGSKRNSRRAAAQSQRVQTSFKAHKFEEVEARDADTCDRIYRKFLQMCPIYRDHAEEWLGPKRQYTKEHVLKLGLRSVPATSDEISSIIQKLQEDGESLERIPGFTQRLKQDGDPSNEKDWYWTLSVNRGYFIPVRDELGRIVRMRVATNGKPKYIWFSSAPNIQMETDPERMRKGGAPSGAPLNIVVPAQQLALWTPGTDITDIFRMDVVIGTEGEHKSAIASNRLQMPVIGVPGVGNFKEVIPTIQRWGTKKFIIAYDTDSLYKEEEINGRNEEVFKQLVRFSQELLKLGIEVVIWTWNASDGKGLDDLLIHSSKLPVEIDLRTGQRQPVVLSA</sequence>